<dbReference type="InterPro" id="IPR036047">
    <property type="entry name" value="F-box-like_dom_sf"/>
</dbReference>
<evidence type="ECO:0000313" key="5">
    <source>
        <dbReference type="Proteomes" id="UP000238479"/>
    </source>
</evidence>
<dbReference type="CDD" id="cd22160">
    <property type="entry name" value="F-box_AtFBL13-like"/>
    <property type="match status" value="1"/>
</dbReference>
<dbReference type="Gene3D" id="3.80.10.10">
    <property type="entry name" value="Ribonuclease Inhibitor"/>
    <property type="match status" value="1"/>
</dbReference>
<dbReference type="PANTHER" id="PTHR34145">
    <property type="entry name" value="OS02G0105600 PROTEIN"/>
    <property type="match status" value="1"/>
</dbReference>
<name>A0A2P6R5K0_ROSCH</name>
<dbReference type="OrthoDB" id="1696527at2759"/>
<dbReference type="AlphaFoldDB" id="A0A2P6R5K0"/>
<keyword evidence="5" id="KW-1185">Reference proteome</keyword>
<dbReference type="InterPro" id="IPR032675">
    <property type="entry name" value="LRR_dom_sf"/>
</dbReference>
<evidence type="ECO:0000313" key="4">
    <source>
        <dbReference type="EMBL" id="PRQ41717.1"/>
    </source>
</evidence>
<accession>A0A2P6R5K0</accession>
<evidence type="ECO:0000259" key="2">
    <source>
        <dbReference type="Pfam" id="PF00646"/>
    </source>
</evidence>
<comment type="caution">
    <text evidence="4">The sequence shown here is derived from an EMBL/GenBank/DDBJ whole genome shotgun (WGS) entry which is preliminary data.</text>
</comment>
<dbReference type="Proteomes" id="UP000238479">
    <property type="component" value="Chromosome 3"/>
</dbReference>
<feature type="compositionally biased region" description="Polar residues" evidence="1">
    <location>
        <begin position="1"/>
        <end position="12"/>
    </location>
</feature>
<protein>
    <submittedName>
        <fullName evidence="4">Putative F-box domain, FBD domain, leucine-rich repeat domain, L domain-containing protein</fullName>
    </submittedName>
</protein>
<dbReference type="InterPro" id="IPR053781">
    <property type="entry name" value="F-box_AtFBL13-like"/>
</dbReference>
<dbReference type="InterPro" id="IPR001810">
    <property type="entry name" value="F-box_dom"/>
</dbReference>
<feature type="domain" description="F-box" evidence="2">
    <location>
        <begin position="54"/>
        <end position="90"/>
    </location>
</feature>
<organism evidence="4 5">
    <name type="scientific">Rosa chinensis</name>
    <name type="common">China rose</name>
    <dbReference type="NCBI Taxonomy" id="74649"/>
    <lineage>
        <taxon>Eukaryota</taxon>
        <taxon>Viridiplantae</taxon>
        <taxon>Streptophyta</taxon>
        <taxon>Embryophyta</taxon>
        <taxon>Tracheophyta</taxon>
        <taxon>Spermatophyta</taxon>
        <taxon>Magnoliopsida</taxon>
        <taxon>eudicotyledons</taxon>
        <taxon>Gunneridae</taxon>
        <taxon>Pentapetalae</taxon>
        <taxon>rosids</taxon>
        <taxon>fabids</taxon>
        <taxon>Rosales</taxon>
        <taxon>Rosaceae</taxon>
        <taxon>Rosoideae</taxon>
        <taxon>Rosoideae incertae sedis</taxon>
        <taxon>Rosa</taxon>
    </lineage>
</organism>
<evidence type="ECO:0000256" key="1">
    <source>
        <dbReference type="SAM" id="MobiDB-lite"/>
    </source>
</evidence>
<dbReference type="EMBL" id="PDCK01000041">
    <property type="protein sequence ID" value="PRQ41717.1"/>
    <property type="molecule type" value="Genomic_DNA"/>
</dbReference>
<dbReference type="InterPro" id="IPR055357">
    <property type="entry name" value="LRR_At1g61320_AtMIF1"/>
</dbReference>
<dbReference type="InterPro" id="IPR053772">
    <property type="entry name" value="At1g61320/At1g61330-like"/>
</dbReference>
<proteinExistence type="predicted"/>
<dbReference type="SUPFAM" id="SSF81383">
    <property type="entry name" value="F-box domain"/>
    <property type="match status" value="1"/>
</dbReference>
<sequence>MKNRGCRTSQFLPNKKHEKRSKTKKKENLGRKQKDKGEFSSGDRNGGVGYVDRISDLPDGILVSILSCLLFNEAAATSVLSRRWRDLWASTMNLNFEDEKNSRDFMEVKPNIQHRKRRSFVSLVDRAVQQHMGPLIERFRACFFLDRRFARSIDGWIEFAIKKRVQILELEFSAANVKDNYIFPHELLGLETGSTRKDLHSSIPSRHFSECSMGFKSLKILNLRHVNVDGEVLEYLLMNCPVERISVVAAKNLVDLRVVSPSIGWKYLAIENCPDLKTIEICNADIVSFTYIGVAINLLLSNVPLLAEVSITELEIESNNFFDSITISVELPFTQLSCYLSQLKYLTMDISEAVYNQDYVFPILANLKYLELICEPHYASSLRYLTSFMKASPYLQRLVLKMNIITSWLEEMGIGKTDMEEIVTTEQMETLAKCPHHELRVIEIVGYRARRFAAKHVMLLLKNAVALEKFVIDPVRYRSRGPSMVKEDIDEEMKARNHAMKHLKKIVPSTVNFVCL</sequence>
<dbReference type="Pfam" id="PF00646">
    <property type="entry name" value="F-box"/>
    <property type="match status" value="1"/>
</dbReference>
<dbReference type="Pfam" id="PF23622">
    <property type="entry name" value="LRR_At1g61320_AtMIF1"/>
    <property type="match status" value="1"/>
</dbReference>
<reference evidence="4 5" key="1">
    <citation type="journal article" date="2018" name="Nat. Genet.">
        <title>The Rosa genome provides new insights in the design of modern roses.</title>
        <authorList>
            <person name="Bendahmane M."/>
        </authorList>
    </citation>
    <scope>NUCLEOTIDE SEQUENCE [LARGE SCALE GENOMIC DNA]</scope>
    <source>
        <strain evidence="5">cv. Old Blush</strain>
    </source>
</reference>
<feature type="region of interest" description="Disordered" evidence="1">
    <location>
        <begin position="1"/>
        <end position="43"/>
    </location>
</feature>
<evidence type="ECO:0000259" key="3">
    <source>
        <dbReference type="Pfam" id="PF23622"/>
    </source>
</evidence>
<dbReference type="PANTHER" id="PTHR34145:SF68">
    <property type="entry name" value="FBD DOMAIN-CONTAINING PROTEIN"/>
    <property type="match status" value="1"/>
</dbReference>
<feature type="compositionally biased region" description="Basic residues" evidence="1">
    <location>
        <begin position="14"/>
        <end position="25"/>
    </location>
</feature>
<gene>
    <name evidence="4" type="ORF">RchiOBHm_Chr3g0449821</name>
</gene>
<dbReference type="Gramene" id="PRQ41717">
    <property type="protein sequence ID" value="PRQ41717"/>
    <property type="gene ID" value="RchiOBHm_Chr3g0449821"/>
</dbReference>
<feature type="domain" description="At1g61320/AtMIF1 LRR" evidence="3">
    <location>
        <begin position="146"/>
        <end position="513"/>
    </location>
</feature>
<dbReference type="SUPFAM" id="SSF52047">
    <property type="entry name" value="RNI-like"/>
    <property type="match status" value="1"/>
</dbReference>
<dbReference type="STRING" id="74649.A0A2P6R5K0"/>
<dbReference type="OMA" id="PRINICL"/>
<feature type="compositionally biased region" description="Basic and acidic residues" evidence="1">
    <location>
        <begin position="26"/>
        <end position="38"/>
    </location>
</feature>